<accession>A0A9W3PI89</accession>
<dbReference type="Proteomes" id="UP000018566">
    <property type="component" value="Chromosome"/>
</dbReference>
<protein>
    <recommendedName>
        <fullName evidence="3">Tail specific protease domain-containing protein</fullName>
    </recommendedName>
</protein>
<evidence type="ECO:0000313" key="2">
    <source>
        <dbReference type="Proteomes" id="UP000018566"/>
    </source>
</evidence>
<dbReference type="KEGG" id="bthu:YBT1518_25705"/>
<dbReference type="SMR" id="A0A9W3PI89"/>
<organism evidence="1 2">
    <name type="scientific">Bacillus thuringiensis YBT-1518</name>
    <dbReference type="NCBI Taxonomy" id="529122"/>
    <lineage>
        <taxon>Bacteria</taxon>
        <taxon>Bacillati</taxon>
        <taxon>Bacillota</taxon>
        <taxon>Bacilli</taxon>
        <taxon>Bacillales</taxon>
        <taxon>Bacillaceae</taxon>
        <taxon>Bacillus</taxon>
        <taxon>Bacillus cereus group</taxon>
    </lineage>
</organism>
<evidence type="ECO:0000313" key="1">
    <source>
        <dbReference type="EMBL" id="AHA74259.1"/>
    </source>
</evidence>
<dbReference type="AlphaFoldDB" id="A0A9W3PI89"/>
<dbReference type="EMBL" id="CP005935">
    <property type="protein sequence ID" value="AHA74259.1"/>
    <property type="molecule type" value="Genomic_DNA"/>
</dbReference>
<proteinExistence type="predicted"/>
<dbReference type="Gene3D" id="3.90.226.10">
    <property type="entry name" value="2-enoyl-CoA Hydratase, Chain A, domain 1"/>
    <property type="match status" value="1"/>
</dbReference>
<dbReference type="InterPro" id="IPR029045">
    <property type="entry name" value="ClpP/crotonase-like_dom_sf"/>
</dbReference>
<evidence type="ECO:0008006" key="3">
    <source>
        <dbReference type="Google" id="ProtNLM"/>
    </source>
</evidence>
<dbReference type="SUPFAM" id="SSF52096">
    <property type="entry name" value="ClpP/crotonase"/>
    <property type="match status" value="1"/>
</dbReference>
<sequence length="247" mass="28983">MSKVITIERDTLEKFLEKFGIFVSKSNSKIYIIDIYPPLPKEIQSNVIVKVNGKPPDVISSWLVGDNLVEFNNGSQWILTLEDLDWNKIVYKNFASNNYFFIQCISFDIIPEIDETIYEKNVVVDLRINFGGELHKMIDFYNWFNNICNKYSINHKYILVSNSTCSSAELFTDRFKSDEDTTIIGSKTYGKKYIYKQITNPNTKVLIPISKIETEFDIDINFDFDYYYPIKSISNFRHYKPPEILML</sequence>
<reference evidence="1 2" key="1">
    <citation type="submission" date="2013-05" db="EMBL/GenBank/DDBJ databases">
        <title>Complete genome sequence of Bacillus thuringiensis YBT-1518, a typical strain with high toxicity to nematode.</title>
        <authorList>
            <person name="Wang P."/>
            <person name="Zhang C."/>
            <person name="Guo M."/>
            <person name="Guo S."/>
            <person name="Zhu Y."/>
            <person name="Zheng J."/>
            <person name="Zhu L."/>
            <person name="Ruan L."/>
            <person name="Peng D."/>
            <person name="Sun M."/>
        </authorList>
    </citation>
    <scope>NUCLEOTIDE SEQUENCE [LARGE SCALE GENOMIC DNA]</scope>
    <source>
        <strain evidence="1 2">YBT-1518</strain>
    </source>
</reference>
<gene>
    <name evidence="1" type="ORF">YBT1518_25705</name>
</gene>
<dbReference type="RefSeq" id="WP_023523173.1">
    <property type="nucleotide sequence ID" value="NC_022873.1"/>
</dbReference>
<name>A0A9W3PI89_BACTU</name>